<accession>A0AAD4BRK8</accession>
<feature type="region of interest" description="Disordered" evidence="1">
    <location>
        <begin position="169"/>
        <end position="195"/>
    </location>
</feature>
<name>A0AAD4BRK8_BOLED</name>
<reference evidence="2" key="1">
    <citation type="submission" date="2019-10" db="EMBL/GenBank/DDBJ databases">
        <authorList>
            <consortium name="DOE Joint Genome Institute"/>
            <person name="Kuo A."/>
            <person name="Miyauchi S."/>
            <person name="Kiss E."/>
            <person name="Drula E."/>
            <person name="Kohler A."/>
            <person name="Sanchez-Garcia M."/>
            <person name="Andreopoulos B."/>
            <person name="Barry K.W."/>
            <person name="Bonito G."/>
            <person name="Buee M."/>
            <person name="Carver A."/>
            <person name="Chen C."/>
            <person name="Cichocki N."/>
            <person name="Clum A."/>
            <person name="Culley D."/>
            <person name="Crous P.W."/>
            <person name="Fauchery L."/>
            <person name="Girlanda M."/>
            <person name="Hayes R."/>
            <person name="Keri Z."/>
            <person name="LaButti K."/>
            <person name="Lipzen A."/>
            <person name="Lombard V."/>
            <person name="Magnuson J."/>
            <person name="Maillard F."/>
            <person name="Morin E."/>
            <person name="Murat C."/>
            <person name="Nolan M."/>
            <person name="Ohm R."/>
            <person name="Pangilinan J."/>
            <person name="Pereira M."/>
            <person name="Perotto S."/>
            <person name="Peter M."/>
            <person name="Riley R."/>
            <person name="Sitrit Y."/>
            <person name="Stielow B."/>
            <person name="Szollosi G."/>
            <person name="Zifcakova L."/>
            <person name="Stursova M."/>
            <person name="Spatafora J.W."/>
            <person name="Tedersoo L."/>
            <person name="Vaario L.-M."/>
            <person name="Yamada A."/>
            <person name="Yan M."/>
            <person name="Wang P."/>
            <person name="Xu J."/>
            <person name="Bruns T."/>
            <person name="Baldrian P."/>
            <person name="Vilgalys R."/>
            <person name="Henrissat B."/>
            <person name="Grigoriev I.V."/>
            <person name="Hibbett D."/>
            <person name="Nagy L.G."/>
            <person name="Martin F.M."/>
        </authorList>
    </citation>
    <scope>NUCLEOTIDE SEQUENCE</scope>
    <source>
        <strain evidence="2">BED1</strain>
    </source>
</reference>
<sequence>MSTKVSSSRAVGIQQIWLSHPHKIRSRQQLPYSIEDNKYSSKTLECSHNAEKETTPLESVAATPQAVSSVHGVTRRIAPHLFLLEECGPDGPTPVRCSSLIIKFSGISQNWALRLALWFRALNPFLSRQIAPATLNPCPDSFLLSPPFSEQGGPEWPRDWDTKDKLVDSMQHSDKRQPRITNAHRRATSVLKTGEEELRSEVSGFC</sequence>
<evidence type="ECO:0000313" key="2">
    <source>
        <dbReference type="EMBL" id="KAF8437989.1"/>
    </source>
</evidence>
<dbReference type="AlphaFoldDB" id="A0AAD4BRK8"/>
<dbReference type="EMBL" id="WHUW01000017">
    <property type="protein sequence ID" value="KAF8437989.1"/>
    <property type="molecule type" value="Genomic_DNA"/>
</dbReference>
<proteinExistence type="predicted"/>
<organism evidence="2 3">
    <name type="scientific">Boletus edulis BED1</name>
    <dbReference type="NCBI Taxonomy" id="1328754"/>
    <lineage>
        <taxon>Eukaryota</taxon>
        <taxon>Fungi</taxon>
        <taxon>Dikarya</taxon>
        <taxon>Basidiomycota</taxon>
        <taxon>Agaricomycotina</taxon>
        <taxon>Agaricomycetes</taxon>
        <taxon>Agaricomycetidae</taxon>
        <taxon>Boletales</taxon>
        <taxon>Boletineae</taxon>
        <taxon>Boletaceae</taxon>
        <taxon>Boletoideae</taxon>
        <taxon>Boletus</taxon>
    </lineage>
</organism>
<evidence type="ECO:0000256" key="1">
    <source>
        <dbReference type="SAM" id="MobiDB-lite"/>
    </source>
</evidence>
<keyword evidence="3" id="KW-1185">Reference proteome</keyword>
<reference evidence="2" key="2">
    <citation type="journal article" date="2020" name="Nat. Commun.">
        <title>Large-scale genome sequencing of mycorrhizal fungi provides insights into the early evolution of symbiotic traits.</title>
        <authorList>
            <person name="Miyauchi S."/>
            <person name="Kiss E."/>
            <person name="Kuo A."/>
            <person name="Drula E."/>
            <person name="Kohler A."/>
            <person name="Sanchez-Garcia M."/>
            <person name="Morin E."/>
            <person name="Andreopoulos B."/>
            <person name="Barry K.W."/>
            <person name="Bonito G."/>
            <person name="Buee M."/>
            <person name="Carver A."/>
            <person name="Chen C."/>
            <person name="Cichocki N."/>
            <person name="Clum A."/>
            <person name="Culley D."/>
            <person name="Crous P.W."/>
            <person name="Fauchery L."/>
            <person name="Girlanda M."/>
            <person name="Hayes R.D."/>
            <person name="Keri Z."/>
            <person name="LaButti K."/>
            <person name="Lipzen A."/>
            <person name="Lombard V."/>
            <person name="Magnuson J."/>
            <person name="Maillard F."/>
            <person name="Murat C."/>
            <person name="Nolan M."/>
            <person name="Ohm R.A."/>
            <person name="Pangilinan J."/>
            <person name="Pereira M.F."/>
            <person name="Perotto S."/>
            <person name="Peter M."/>
            <person name="Pfister S."/>
            <person name="Riley R."/>
            <person name="Sitrit Y."/>
            <person name="Stielow J.B."/>
            <person name="Szollosi G."/>
            <person name="Zifcakova L."/>
            <person name="Stursova M."/>
            <person name="Spatafora J.W."/>
            <person name="Tedersoo L."/>
            <person name="Vaario L.M."/>
            <person name="Yamada A."/>
            <person name="Yan M."/>
            <person name="Wang P."/>
            <person name="Xu J."/>
            <person name="Bruns T."/>
            <person name="Baldrian P."/>
            <person name="Vilgalys R."/>
            <person name="Dunand C."/>
            <person name="Henrissat B."/>
            <person name="Grigoriev I.V."/>
            <person name="Hibbett D."/>
            <person name="Nagy L.G."/>
            <person name="Martin F.M."/>
        </authorList>
    </citation>
    <scope>NUCLEOTIDE SEQUENCE</scope>
    <source>
        <strain evidence="2">BED1</strain>
    </source>
</reference>
<protein>
    <submittedName>
        <fullName evidence="2">Uncharacterized protein</fullName>
    </submittedName>
</protein>
<gene>
    <name evidence="2" type="ORF">L210DRAFT_2298500</name>
</gene>
<evidence type="ECO:0000313" key="3">
    <source>
        <dbReference type="Proteomes" id="UP001194468"/>
    </source>
</evidence>
<comment type="caution">
    <text evidence="2">The sequence shown here is derived from an EMBL/GenBank/DDBJ whole genome shotgun (WGS) entry which is preliminary data.</text>
</comment>
<dbReference type="Proteomes" id="UP001194468">
    <property type="component" value="Unassembled WGS sequence"/>
</dbReference>